<comment type="catalytic activity">
    <reaction evidence="4 5">
        <text>N(6)-[(R)-S(8)-aminomethyldihydrolipoyl]-L-lysyl-[protein] + (6S)-5,6,7,8-tetrahydrofolate = N(6)-[(R)-dihydrolipoyl]-L-lysyl-[protein] + (6R)-5,10-methylene-5,6,7,8-tetrahydrofolate + NH4(+)</text>
        <dbReference type="Rhea" id="RHEA:16945"/>
        <dbReference type="Rhea" id="RHEA-COMP:10475"/>
        <dbReference type="Rhea" id="RHEA-COMP:10492"/>
        <dbReference type="ChEBI" id="CHEBI:15636"/>
        <dbReference type="ChEBI" id="CHEBI:28938"/>
        <dbReference type="ChEBI" id="CHEBI:57453"/>
        <dbReference type="ChEBI" id="CHEBI:83100"/>
        <dbReference type="ChEBI" id="CHEBI:83143"/>
        <dbReference type="EC" id="2.1.2.10"/>
    </reaction>
</comment>
<dbReference type="PANTHER" id="PTHR43757">
    <property type="entry name" value="AMINOMETHYLTRANSFERASE"/>
    <property type="match status" value="1"/>
</dbReference>
<dbReference type="HAMAP" id="MF_00259">
    <property type="entry name" value="GcvT"/>
    <property type="match status" value="1"/>
</dbReference>
<dbReference type="Pfam" id="PF08669">
    <property type="entry name" value="GCV_T_C"/>
    <property type="match status" value="1"/>
</dbReference>
<sequence>MALRTPPLYGRHDDRGAQFTEFGGWEMPVEFDSIRTEHAAVRESAGVFDVSHMGEIEVGGPDAEELMQRLTTNDVASLDPGDAQYSAIVDDEGVVLDDTVVYRLPEGDDAEYLFVPNAGHDEQMYERWTDYRDDHDLTATVDNVTGEYGMVAVQGPDAPELVAARADDSVLDLGRFEAAYAEVAGVECWVANTGYTGEDGFEVVFPADGAGAVWDAFANDCQPCGLGARDTLRLEVGLLLSGQDFHPEENPRTPYEAGIGFVVDLDTEFVGRDRLAAQKESGVDEEFVGFVLEERGVPRHGYDIQKDGDTVGEVTSGTMSPTLDEPIGLGYVDTDYADDGTSVEVVVRGTGKQATITPTPFIDQ</sequence>
<feature type="region of interest" description="Disordered" evidence="7">
    <location>
        <begin position="301"/>
        <end position="326"/>
    </location>
</feature>
<dbReference type="NCBIfam" id="NF001567">
    <property type="entry name" value="PRK00389.1"/>
    <property type="match status" value="1"/>
</dbReference>
<dbReference type="GO" id="GO:0008483">
    <property type="term" value="F:transaminase activity"/>
    <property type="evidence" value="ECO:0007669"/>
    <property type="project" value="UniProtKB-KW"/>
</dbReference>
<keyword evidence="2 5" id="KW-0032">Aminotransferase</keyword>
<dbReference type="EC" id="2.1.2.10" evidence="5"/>
<dbReference type="InterPro" id="IPR028896">
    <property type="entry name" value="GcvT/YgfZ/DmdA"/>
</dbReference>
<dbReference type="InterPro" id="IPR006222">
    <property type="entry name" value="GCVT_N"/>
</dbReference>
<dbReference type="PANTHER" id="PTHR43757:SF2">
    <property type="entry name" value="AMINOMETHYLTRANSFERASE, MITOCHONDRIAL"/>
    <property type="match status" value="1"/>
</dbReference>
<dbReference type="SUPFAM" id="SSF103025">
    <property type="entry name" value="Folate-binding domain"/>
    <property type="match status" value="1"/>
</dbReference>
<evidence type="ECO:0000256" key="7">
    <source>
        <dbReference type="SAM" id="MobiDB-lite"/>
    </source>
</evidence>
<comment type="subunit">
    <text evidence="5">The glycine cleavage system is composed of four proteins: P, T, L and H.</text>
</comment>
<evidence type="ECO:0000313" key="11">
    <source>
        <dbReference type="Proteomes" id="UP000066737"/>
    </source>
</evidence>
<dbReference type="InterPro" id="IPR027266">
    <property type="entry name" value="TrmE/GcvT-like"/>
</dbReference>
<dbReference type="InterPro" id="IPR022903">
    <property type="entry name" value="GcvT_bac"/>
</dbReference>
<evidence type="ECO:0000256" key="4">
    <source>
        <dbReference type="ARBA" id="ARBA00047665"/>
    </source>
</evidence>
<dbReference type="EMBL" id="LN831302">
    <property type="protein sequence ID" value="CQH59255.1"/>
    <property type="molecule type" value="Genomic_DNA"/>
</dbReference>
<evidence type="ECO:0000256" key="1">
    <source>
        <dbReference type="ARBA" id="ARBA00008609"/>
    </source>
</evidence>
<protein>
    <recommendedName>
        <fullName evidence="5">Probable aminomethyltransferase</fullName>
        <ecNumber evidence="5">2.1.2.10</ecNumber>
    </recommendedName>
    <alternativeName>
        <fullName evidence="5">Glycine cleavage system T protein</fullName>
    </alternativeName>
</protein>
<dbReference type="KEGG" id="hhb:Hhub_2934"/>
<dbReference type="Proteomes" id="UP000066737">
    <property type="component" value="Chromosome I"/>
</dbReference>
<dbReference type="InterPro" id="IPR006223">
    <property type="entry name" value="GcvT"/>
</dbReference>
<gene>
    <name evidence="5 10" type="primary">gcvT</name>
    <name evidence="10" type="ORF">HHUB_2934</name>
</gene>
<keyword evidence="11" id="KW-1185">Reference proteome</keyword>
<evidence type="ECO:0000256" key="3">
    <source>
        <dbReference type="ARBA" id="ARBA00022679"/>
    </source>
</evidence>
<accession>A0A0U5CZG3</accession>
<keyword evidence="3 5" id="KW-0808">Transferase</keyword>
<feature type="domain" description="GCVT N-terminal" evidence="8">
    <location>
        <begin position="8"/>
        <end position="266"/>
    </location>
</feature>
<evidence type="ECO:0000259" key="9">
    <source>
        <dbReference type="Pfam" id="PF08669"/>
    </source>
</evidence>
<feature type="domain" description="Aminomethyltransferase C-terminal" evidence="9">
    <location>
        <begin position="287"/>
        <end position="363"/>
    </location>
</feature>
<evidence type="ECO:0000259" key="8">
    <source>
        <dbReference type="Pfam" id="PF01571"/>
    </source>
</evidence>
<evidence type="ECO:0000256" key="6">
    <source>
        <dbReference type="PIRSR" id="PIRSR006487-1"/>
    </source>
</evidence>
<evidence type="ECO:0000256" key="2">
    <source>
        <dbReference type="ARBA" id="ARBA00022576"/>
    </source>
</evidence>
<name>A0A0U5CZG3_9EURY</name>
<reference evidence="11" key="1">
    <citation type="journal article" date="2016" name="Environ. Microbiol.">
        <title>The complete genome of a viable archaeum isolated from 123-million-year-old rock salt.</title>
        <authorList>
            <person name="Jaakkola S.T."/>
            <person name="Pfeiffer F."/>
            <person name="Ravantti J.J."/>
            <person name="Guo Q."/>
            <person name="Liu Y."/>
            <person name="Chen X."/>
            <person name="Ma H."/>
            <person name="Yang C."/>
            <person name="Oksanen H.M."/>
            <person name="Bamford D.H."/>
        </authorList>
    </citation>
    <scope>NUCLEOTIDE SEQUENCE</scope>
    <source>
        <strain evidence="11">JI20-1</strain>
    </source>
</reference>
<dbReference type="InterPro" id="IPR029043">
    <property type="entry name" value="GcvT/YgfZ_C"/>
</dbReference>
<comment type="similarity">
    <text evidence="1 5">Belongs to the GcvT family.</text>
</comment>
<dbReference type="NCBIfam" id="TIGR00528">
    <property type="entry name" value="gcvT"/>
    <property type="match status" value="1"/>
</dbReference>
<dbReference type="GO" id="GO:0004047">
    <property type="term" value="F:aminomethyltransferase activity"/>
    <property type="evidence" value="ECO:0007669"/>
    <property type="project" value="UniProtKB-UniRule"/>
</dbReference>
<comment type="function">
    <text evidence="5">The glycine cleavage system catalyzes the degradation of glycine.</text>
</comment>
<dbReference type="InterPro" id="IPR013977">
    <property type="entry name" value="GcvT_C"/>
</dbReference>
<feature type="binding site" evidence="6">
    <location>
        <position position="202"/>
    </location>
    <ligand>
        <name>substrate</name>
    </ligand>
</feature>
<proteinExistence type="inferred from homology"/>
<dbReference type="GO" id="GO:0005960">
    <property type="term" value="C:glycine cleavage complex"/>
    <property type="evidence" value="ECO:0007669"/>
    <property type="project" value="InterPro"/>
</dbReference>
<dbReference type="GO" id="GO:0019464">
    <property type="term" value="P:glycine decarboxylation via glycine cleavage system"/>
    <property type="evidence" value="ECO:0007669"/>
    <property type="project" value="UniProtKB-UniRule"/>
</dbReference>
<dbReference type="GeneID" id="26659561"/>
<dbReference type="Pfam" id="PF01571">
    <property type="entry name" value="GCV_T"/>
    <property type="match status" value="1"/>
</dbReference>
<dbReference type="SUPFAM" id="SSF101790">
    <property type="entry name" value="Aminomethyltransferase beta-barrel domain"/>
    <property type="match status" value="1"/>
</dbReference>
<dbReference type="AlphaFoldDB" id="A0A0U5CZG3"/>
<dbReference type="OrthoDB" id="2001at2157"/>
<evidence type="ECO:0000256" key="5">
    <source>
        <dbReference type="HAMAP-Rule" id="MF_00259"/>
    </source>
</evidence>
<dbReference type="PIRSF" id="PIRSF006487">
    <property type="entry name" value="GcvT"/>
    <property type="match status" value="1"/>
</dbReference>
<dbReference type="RefSeq" id="WP_059057332.1">
    <property type="nucleotide sequence ID" value="NZ_CEML01000001.1"/>
</dbReference>
<evidence type="ECO:0000313" key="10">
    <source>
        <dbReference type="EMBL" id="CQH59255.1"/>
    </source>
</evidence>
<dbReference type="Gene3D" id="3.30.1360.120">
    <property type="entry name" value="Probable tRNA modification gtpase trme, domain 1"/>
    <property type="match status" value="1"/>
</dbReference>
<organism evidence="10 11">
    <name type="scientific">Halobacterium hubeiense</name>
    <dbReference type="NCBI Taxonomy" id="1407499"/>
    <lineage>
        <taxon>Archaea</taxon>
        <taxon>Methanobacteriati</taxon>
        <taxon>Methanobacteriota</taxon>
        <taxon>Stenosarchaea group</taxon>
        <taxon>Halobacteria</taxon>
        <taxon>Halobacteriales</taxon>
        <taxon>Halobacteriaceae</taxon>
        <taxon>Halobacterium</taxon>
    </lineage>
</organism>
<dbReference type="STRING" id="1407499.HHUB_2934"/>